<reference evidence="9" key="1">
    <citation type="submission" date="2023-03" db="EMBL/GenBank/DDBJ databases">
        <title>Edaphobacter sp.</title>
        <authorList>
            <person name="Huber K.J."/>
            <person name="Papendorf J."/>
            <person name="Pilke C."/>
            <person name="Bunk B."/>
            <person name="Sproeer C."/>
            <person name="Pester M."/>
        </authorList>
    </citation>
    <scope>NUCLEOTIDE SEQUENCE</scope>
    <source>
        <strain evidence="9">DSM 109919</strain>
        <strain evidence="10">DSM 109920</strain>
    </source>
</reference>
<keyword evidence="6" id="KW-0325">Glycoprotein</keyword>
<evidence type="ECO:0000256" key="6">
    <source>
        <dbReference type="ARBA" id="ARBA00023180"/>
    </source>
</evidence>
<keyword evidence="4 7" id="KW-0732">Signal</keyword>
<feature type="signal peptide" evidence="7">
    <location>
        <begin position="1"/>
        <end position="20"/>
    </location>
</feature>
<proteinExistence type="inferred from homology"/>
<dbReference type="SUPFAM" id="SSF49785">
    <property type="entry name" value="Galactose-binding domain-like"/>
    <property type="match status" value="1"/>
</dbReference>
<evidence type="ECO:0000256" key="4">
    <source>
        <dbReference type="ARBA" id="ARBA00022729"/>
    </source>
</evidence>
<evidence type="ECO:0000256" key="1">
    <source>
        <dbReference type="ARBA" id="ARBA00001462"/>
    </source>
</evidence>
<dbReference type="PANTHER" id="PTHR31776:SF0">
    <property type="entry name" value="ALPHA-L-ARABINOFURANOSIDASE 1"/>
    <property type="match status" value="1"/>
</dbReference>
<evidence type="ECO:0000256" key="2">
    <source>
        <dbReference type="ARBA" id="ARBA00007186"/>
    </source>
</evidence>
<evidence type="ECO:0000313" key="10">
    <source>
        <dbReference type="EMBL" id="XBH14610.1"/>
    </source>
</evidence>
<feature type="chain" id="PRO_5043288616" description="non-reducing end alpha-L-arabinofuranosidase" evidence="7">
    <location>
        <begin position="21"/>
        <end position="632"/>
    </location>
</feature>
<dbReference type="SMART" id="SM00813">
    <property type="entry name" value="Alpha-L-AF_C"/>
    <property type="match status" value="1"/>
</dbReference>
<dbReference type="SUPFAM" id="SSF51445">
    <property type="entry name" value="(Trans)glycosidases"/>
    <property type="match status" value="1"/>
</dbReference>
<dbReference type="Gene3D" id="3.20.20.80">
    <property type="entry name" value="Glycosidases"/>
    <property type="match status" value="1"/>
</dbReference>
<dbReference type="KEGG" id="epl:P4G45_05485"/>
<dbReference type="InterPro" id="IPR010720">
    <property type="entry name" value="Alpha-L-AF_C"/>
</dbReference>
<dbReference type="AlphaFoldDB" id="A0AAU7D082"/>
<accession>A0AAU7D082</accession>
<name>A0AAU7D082_9BACT</name>
<gene>
    <name evidence="9" type="ORF">P4G45_05485</name>
    <name evidence="10" type="ORF">P8936_05455</name>
</gene>
<dbReference type="PANTHER" id="PTHR31776">
    <property type="entry name" value="ALPHA-L-ARABINOFURANOSIDASE 1"/>
    <property type="match status" value="1"/>
</dbReference>
<dbReference type="EMBL" id="CP121194">
    <property type="protein sequence ID" value="XBH11183.1"/>
    <property type="molecule type" value="Genomic_DNA"/>
</dbReference>
<dbReference type="RefSeq" id="WP_348268670.1">
    <property type="nucleotide sequence ID" value="NZ_CP121194.1"/>
</dbReference>
<dbReference type="EMBL" id="CP121195">
    <property type="protein sequence ID" value="XBH14610.1"/>
    <property type="molecule type" value="Genomic_DNA"/>
</dbReference>
<dbReference type="InterPro" id="IPR055235">
    <property type="entry name" value="ASD1_cat"/>
</dbReference>
<dbReference type="GO" id="GO:0046373">
    <property type="term" value="P:L-arabinose metabolic process"/>
    <property type="evidence" value="ECO:0007669"/>
    <property type="project" value="InterPro"/>
</dbReference>
<evidence type="ECO:0000313" key="9">
    <source>
        <dbReference type="EMBL" id="XBH11183.1"/>
    </source>
</evidence>
<dbReference type="Pfam" id="PF06964">
    <property type="entry name" value="Alpha-L-AF_C"/>
    <property type="match status" value="1"/>
</dbReference>
<protein>
    <recommendedName>
        <fullName evidence="3">non-reducing end alpha-L-arabinofuranosidase</fullName>
        <ecNumber evidence="3">3.2.1.55</ecNumber>
    </recommendedName>
</protein>
<dbReference type="Pfam" id="PF22848">
    <property type="entry name" value="ASD1_dom"/>
    <property type="match status" value="1"/>
</dbReference>
<keyword evidence="5" id="KW-0378">Hydrolase</keyword>
<accession>A0AAU7DBA5</accession>
<evidence type="ECO:0000256" key="3">
    <source>
        <dbReference type="ARBA" id="ARBA00012670"/>
    </source>
</evidence>
<dbReference type="InterPro" id="IPR051563">
    <property type="entry name" value="Glycosyl_Hydrolase_51"/>
</dbReference>
<comment type="catalytic activity">
    <reaction evidence="1">
        <text>Hydrolysis of terminal non-reducing alpha-L-arabinofuranoside residues in alpha-L-arabinosides.</text>
        <dbReference type="EC" id="3.2.1.55"/>
    </reaction>
</comment>
<sequence>MRLGKFAAVLLAGLPLAAMAQQPATLTIDTAKPIAAVSPTLYGLMTEEINYSYDGGLYAELVNNRTFQSNRGPSTADWTILQNGNARAAMAIDKNTGPSEALPLSLKLTVDNAAPKSEAGIVNNGYWGIPVHPSEQFHGSFYAKADSASIGAVTIRLINNDTGAIEATATVPALSADWHRYEYTLKSGAVTASAANHLTISVEHSGTAWFSLVSLFPPTYQNTANGNRIDLMQKLAAMHPAFLRFPGGNYLEGDHINERYEWKKTIGSLVDRPTHPSPWNYHSSDGLGLLEFFEWCEDLHMQPLLAVYAGYSMRQEHVDAGPALEPYVQDALDEIEYATGSTSTKWGAIRAKDGHPAPFHINYIEVGNEDWFDKSGSYSGRYAQFYKAIKAAYPDIQIIATAPVTGIRPDIVDDHFYRSAQEFFNDVHHYDNTDRNGPKVMVGEWATREGSPTTNMGAALGDAAWMTGMERNSDIIVLASYAPLFVNVNPGGMQWPSDLIGYDALNSYGSPSYYAQAMFSTHVGDHVLDAKLDATNPRLFDSVTLDTKHRRVIVKLVNGSSQPQSVSINLSGAKVRSNAHVTTLGAPTTEATNTITDPTRIVPVVSTISNAASTFTHTVPRFSIQILDLDLN</sequence>
<dbReference type="GO" id="GO:0046556">
    <property type="term" value="F:alpha-L-arabinofuranosidase activity"/>
    <property type="evidence" value="ECO:0007669"/>
    <property type="project" value="UniProtKB-EC"/>
</dbReference>
<dbReference type="InterPro" id="IPR008979">
    <property type="entry name" value="Galactose-bd-like_sf"/>
</dbReference>
<organism evidence="9">
    <name type="scientific">Edaphobacter paludis</name>
    <dbReference type="NCBI Taxonomy" id="3035702"/>
    <lineage>
        <taxon>Bacteria</taxon>
        <taxon>Pseudomonadati</taxon>
        <taxon>Acidobacteriota</taxon>
        <taxon>Terriglobia</taxon>
        <taxon>Terriglobales</taxon>
        <taxon>Acidobacteriaceae</taxon>
        <taxon>Edaphobacter</taxon>
    </lineage>
</organism>
<dbReference type="SUPFAM" id="SSF51011">
    <property type="entry name" value="Glycosyl hydrolase domain"/>
    <property type="match status" value="1"/>
</dbReference>
<evidence type="ECO:0000259" key="8">
    <source>
        <dbReference type="SMART" id="SM00813"/>
    </source>
</evidence>
<feature type="domain" description="Alpha-L-arabinofuranosidase C-terminal" evidence="8">
    <location>
        <begin position="443"/>
        <end position="623"/>
    </location>
</feature>
<dbReference type="InterPro" id="IPR017853">
    <property type="entry name" value="GH"/>
</dbReference>
<dbReference type="Gene3D" id="2.60.40.1180">
    <property type="entry name" value="Golgi alpha-mannosidase II"/>
    <property type="match status" value="1"/>
</dbReference>
<evidence type="ECO:0000256" key="7">
    <source>
        <dbReference type="SAM" id="SignalP"/>
    </source>
</evidence>
<evidence type="ECO:0000256" key="5">
    <source>
        <dbReference type="ARBA" id="ARBA00022801"/>
    </source>
</evidence>
<dbReference type="InterPro" id="IPR013780">
    <property type="entry name" value="Glyco_hydro_b"/>
</dbReference>
<comment type="similarity">
    <text evidence="2">Belongs to the glycosyl hydrolase 51 family.</text>
</comment>
<dbReference type="EC" id="3.2.1.55" evidence="3"/>